<dbReference type="Gene3D" id="3.60.21.10">
    <property type="match status" value="1"/>
</dbReference>
<proteinExistence type="predicted"/>
<feature type="domain" description="Calcineurin-like phosphoesterase" evidence="1">
    <location>
        <begin position="1"/>
        <end position="243"/>
    </location>
</feature>
<dbReference type="EMBL" id="JABCKV010000788">
    <property type="protein sequence ID" value="KAG5640381.1"/>
    <property type="molecule type" value="Genomic_DNA"/>
</dbReference>
<name>A0A9P7KA15_9AGAR</name>
<dbReference type="Pfam" id="PF00149">
    <property type="entry name" value="Metallophos"/>
    <property type="match status" value="1"/>
</dbReference>
<keyword evidence="3" id="KW-1185">Reference proteome</keyword>
<dbReference type="OrthoDB" id="550558at2759"/>
<dbReference type="Proteomes" id="UP000775547">
    <property type="component" value="Unassembled WGS sequence"/>
</dbReference>
<reference evidence="2" key="2">
    <citation type="submission" date="2021-10" db="EMBL/GenBank/DDBJ databases">
        <title>Phylogenomics reveals ancestral predisposition of the termite-cultivated fungus Termitomyces towards a domesticated lifestyle.</title>
        <authorList>
            <person name="Auxier B."/>
            <person name="Grum-Grzhimaylo A."/>
            <person name="Cardenas M.E."/>
            <person name="Lodge J.D."/>
            <person name="Laessoe T."/>
            <person name="Pedersen O."/>
            <person name="Smith M.E."/>
            <person name="Kuyper T.W."/>
            <person name="Franco-Molano E.A."/>
            <person name="Baroni T.J."/>
            <person name="Aanen D.K."/>
        </authorList>
    </citation>
    <scope>NUCLEOTIDE SEQUENCE</scope>
    <source>
        <strain evidence="2">AP01</strain>
        <tissue evidence="2">Mycelium</tissue>
    </source>
</reference>
<accession>A0A9P7KA15</accession>
<evidence type="ECO:0000259" key="1">
    <source>
        <dbReference type="Pfam" id="PF00149"/>
    </source>
</evidence>
<evidence type="ECO:0000313" key="3">
    <source>
        <dbReference type="Proteomes" id="UP000775547"/>
    </source>
</evidence>
<dbReference type="InterPro" id="IPR004843">
    <property type="entry name" value="Calcineurin-like_PHP"/>
</dbReference>
<dbReference type="PANTHER" id="PTHR37844">
    <property type="entry name" value="SER/THR PROTEIN PHOSPHATASE SUPERFAMILY (AFU_ORTHOLOGUE AFUA_1G14840)"/>
    <property type="match status" value="1"/>
</dbReference>
<dbReference type="GO" id="GO:0016787">
    <property type="term" value="F:hydrolase activity"/>
    <property type="evidence" value="ECO:0007669"/>
    <property type="project" value="InterPro"/>
</dbReference>
<dbReference type="PANTHER" id="PTHR37844:SF2">
    <property type="entry name" value="SER_THR PROTEIN PHOSPHATASE SUPERFAMILY (AFU_ORTHOLOGUE AFUA_1G14840)"/>
    <property type="match status" value="1"/>
</dbReference>
<dbReference type="SUPFAM" id="SSF56300">
    <property type="entry name" value="Metallo-dependent phosphatases"/>
    <property type="match status" value="1"/>
</dbReference>
<evidence type="ECO:0000313" key="2">
    <source>
        <dbReference type="EMBL" id="KAG5640381.1"/>
    </source>
</evidence>
<dbReference type="InterPro" id="IPR029052">
    <property type="entry name" value="Metallo-depent_PP-like"/>
</dbReference>
<organism evidence="2 3">
    <name type="scientific">Asterophora parasitica</name>
    <dbReference type="NCBI Taxonomy" id="117018"/>
    <lineage>
        <taxon>Eukaryota</taxon>
        <taxon>Fungi</taxon>
        <taxon>Dikarya</taxon>
        <taxon>Basidiomycota</taxon>
        <taxon>Agaricomycotina</taxon>
        <taxon>Agaricomycetes</taxon>
        <taxon>Agaricomycetidae</taxon>
        <taxon>Agaricales</taxon>
        <taxon>Tricholomatineae</taxon>
        <taxon>Lyophyllaceae</taxon>
        <taxon>Asterophora</taxon>
    </lineage>
</organism>
<protein>
    <recommendedName>
        <fullName evidence="1">Calcineurin-like phosphoesterase domain-containing protein</fullName>
    </recommendedName>
</protein>
<gene>
    <name evidence="2" type="ORF">DXG03_008877</name>
</gene>
<dbReference type="AlphaFoldDB" id="A0A9P7KA15"/>
<reference evidence="2" key="1">
    <citation type="submission" date="2020-07" db="EMBL/GenBank/DDBJ databases">
        <authorList>
            <person name="Nieuwenhuis M."/>
            <person name="Van De Peppel L.J.J."/>
        </authorList>
    </citation>
    <scope>NUCLEOTIDE SEQUENCE</scope>
    <source>
        <strain evidence="2">AP01</strain>
        <tissue evidence="2">Mycelium</tissue>
    </source>
</reference>
<comment type="caution">
    <text evidence="2">The sequence shown here is derived from an EMBL/GenBank/DDBJ whole genome shotgun (WGS) entry which is preliminary data.</text>
</comment>
<sequence length="276" mass="31403">MRIQVLSDVHLEVERTSSHGVVNSDGDGDLYKFDFPADPEANALALLGDIGMTLDDRLFDWIRLQLSRFKLVFFVPGNHEPYWSTIEESRQRLLQFAEESAISAAHAPAIGRFVLLDRSRYDMSPTLTVLGCTLWARLDPDELDILCWSVTDFRRIGGLTPDVYQALHAHDAEWLENSIAQIARDEPQRKIVVMTHHAPTKQGTGDPKYDGGPNNSAFATEMVDGQCWDRERIRVWMFGHTHWNCDFVREGIRVVSNQRGYRDGSPGFMLTKVIEV</sequence>